<evidence type="ECO:0000313" key="3">
    <source>
        <dbReference type="Proteomes" id="UP001501752"/>
    </source>
</evidence>
<reference evidence="3" key="1">
    <citation type="journal article" date="2019" name="Int. J. Syst. Evol. Microbiol.">
        <title>The Global Catalogue of Microorganisms (GCM) 10K type strain sequencing project: providing services to taxonomists for standard genome sequencing and annotation.</title>
        <authorList>
            <consortium name="The Broad Institute Genomics Platform"/>
            <consortium name="The Broad Institute Genome Sequencing Center for Infectious Disease"/>
            <person name="Wu L."/>
            <person name="Ma J."/>
        </authorList>
    </citation>
    <scope>NUCLEOTIDE SEQUENCE [LARGE SCALE GENOMIC DNA]</scope>
    <source>
        <strain evidence="3">JCM 13006</strain>
    </source>
</reference>
<sequence>MTIDAVTKESSPQLAPVPAAGSVTATAKWPASPLTAAPRTASGSTAGAAADVDADAAADAATGTGVLVAGRENTSQDPRTESATTSTTTRLIRLVRRRRLRTVARELDGAIMPTMLGRTPWAAMSCG</sequence>
<dbReference type="Proteomes" id="UP001501752">
    <property type="component" value="Unassembled WGS sequence"/>
</dbReference>
<name>A0ABP9EBY4_9ACTN</name>
<evidence type="ECO:0000313" key="2">
    <source>
        <dbReference type="EMBL" id="GAA4874137.1"/>
    </source>
</evidence>
<accession>A0ABP9EBY4</accession>
<feature type="region of interest" description="Disordered" evidence="1">
    <location>
        <begin position="65"/>
        <end position="88"/>
    </location>
</feature>
<keyword evidence="3" id="KW-1185">Reference proteome</keyword>
<evidence type="ECO:0000256" key="1">
    <source>
        <dbReference type="SAM" id="MobiDB-lite"/>
    </source>
</evidence>
<organism evidence="2 3">
    <name type="scientific">Kitasatospora terrestris</name>
    <dbReference type="NCBI Taxonomy" id="258051"/>
    <lineage>
        <taxon>Bacteria</taxon>
        <taxon>Bacillati</taxon>
        <taxon>Actinomycetota</taxon>
        <taxon>Actinomycetes</taxon>
        <taxon>Kitasatosporales</taxon>
        <taxon>Streptomycetaceae</taxon>
        <taxon>Kitasatospora</taxon>
    </lineage>
</organism>
<comment type="caution">
    <text evidence="2">The sequence shown here is derived from an EMBL/GenBank/DDBJ whole genome shotgun (WGS) entry which is preliminary data.</text>
</comment>
<proteinExistence type="predicted"/>
<dbReference type="EMBL" id="BAABIS010000001">
    <property type="protein sequence ID" value="GAA4874137.1"/>
    <property type="molecule type" value="Genomic_DNA"/>
</dbReference>
<feature type="region of interest" description="Disordered" evidence="1">
    <location>
        <begin position="1"/>
        <end position="49"/>
    </location>
</feature>
<feature type="compositionally biased region" description="Low complexity" evidence="1">
    <location>
        <begin position="35"/>
        <end position="49"/>
    </location>
</feature>
<gene>
    <name evidence="2" type="ORF">GCM10023235_61720</name>
</gene>
<protein>
    <submittedName>
        <fullName evidence="2">Uncharacterized protein</fullName>
    </submittedName>
</protein>